<proteinExistence type="predicted"/>
<keyword evidence="2" id="KW-1185">Reference proteome</keyword>
<reference evidence="1" key="1">
    <citation type="submission" date="2018-11" db="EMBL/GenBank/DDBJ databases">
        <authorList>
            <consortium name="Pathogen Informatics"/>
        </authorList>
    </citation>
    <scope>NUCLEOTIDE SEQUENCE</scope>
</reference>
<organism evidence="1 2">
    <name type="scientific">Protopolystoma xenopodis</name>
    <dbReference type="NCBI Taxonomy" id="117903"/>
    <lineage>
        <taxon>Eukaryota</taxon>
        <taxon>Metazoa</taxon>
        <taxon>Spiralia</taxon>
        <taxon>Lophotrochozoa</taxon>
        <taxon>Platyhelminthes</taxon>
        <taxon>Monogenea</taxon>
        <taxon>Polyopisthocotylea</taxon>
        <taxon>Polystomatidea</taxon>
        <taxon>Polystomatidae</taxon>
        <taxon>Protopolystoma</taxon>
    </lineage>
</organism>
<accession>A0A3S5C748</accession>
<dbReference type="AlphaFoldDB" id="A0A3S5C748"/>
<evidence type="ECO:0000313" key="1">
    <source>
        <dbReference type="EMBL" id="VEL39714.1"/>
    </source>
</evidence>
<evidence type="ECO:0000313" key="2">
    <source>
        <dbReference type="Proteomes" id="UP000784294"/>
    </source>
</evidence>
<sequence length="184" mass="20621">MTVFPGHSGNLTLPTGCHVGRSLVPAGLEEFILRGQALLHTPVSAFVRLQLSLRLYPKVHIKWYVIARGPYRGEAIIVVRQGSSGNRTTGYTQHLLFHHRLPQLLLVIARSSQPSRQYLRPPLSHIHLTHSRGQETLESDCLVSLWRNRLVFESCVNTFSTVSSVSECNKVASCMHLLGDTLYI</sequence>
<gene>
    <name evidence="1" type="ORF">PXEA_LOCUS33154</name>
</gene>
<comment type="caution">
    <text evidence="1">The sequence shown here is derived from an EMBL/GenBank/DDBJ whole genome shotgun (WGS) entry which is preliminary data.</text>
</comment>
<protein>
    <submittedName>
        <fullName evidence="1">Uncharacterized protein</fullName>
    </submittedName>
</protein>
<dbReference type="Proteomes" id="UP000784294">
    <property type="component" value="Unassembled WGS sequence"/>
</dbReference>
<name>A0A3S5C748_9PLAT</name>
<dbReference type="EMBL" id="CAAALY010262269">
    <property type="protein sequence ID" value="VEL39714.1"/>
    <property type="molecule type" value="Genomic_DNA"/>
</dbReference>